<keyword evidence="3" id="KW-1185">Reference proteome</keyword>
<feature type="region of interest" description="Disordered" evidence="1">
    <location>
        <begin position="64"/>
        <end position="90"/>
    </location>
</feature>
<reference evidence="2" key="2">
    <citation type="journal article" date="2023" name="Infect Dis Poverty">
        <title>Chromosome-scale genome of the human blood fluke Schistosoma mekongi and its implications for public health.</title>
        <authorList>
            <person name="Zhou M."/>
            <person name="Xu L."/>
            <person name="Xu D."/>
            <person name="Chen W."/>
            <person name="Khan J."/>
            <person name="Hu Y."/>
            <person name="Huang H."/>
            <person name="Wei H."/>
            <person name="Zhang Y."/>
            <person name="Chusongsang P."/>
            <person name="Tanasarnprasert K."/>
            <person name="Hu X."/>
            <person name="Limpanont Y."/>
            <person name="Lv Z."/>
        </authorList>
    </citation>
    <scope>NUCLEOTIDE SEQUENCE</scope>
    <source>
        <strain evidence="2">LV_2022a</strain>
    </source>
</reference>
<dbReference type="Proteomes" id="UP001292079">
    <property type="component" value="Unassembled WGS sequence"/>
</dbReference>
<name>A0AAE2D181_SCHME</name>
<reference evidence="2" key="1">
    <citation type="submission" date="2022-04" db="EMBL/GenBank/DDBJ databases">
        <authorList>
            <person name="Xu L."/>
            <person name="Lv Z."/>
        </authorList>
    </citation>
    <scope>NUCLEOTIDE SEQUENCE</scope>
    <source>
        <strain evidence="2">LV_2022a</strain>
    </source>
</reference>
<organism evidence="2 3">
    <name type="scientific">Schistosoma mekongi</name>
    <name type="common">Parasitic worm</name>
    <dbReference type="NCBI Taxonomy" id="38744"/>
    <lineage>
        <taxon>Eukaryota</taxon>
        <taxon>Metazoa</taxon>
        <taxon>Spiralia</taxon>
        <taxon>Lophotrochozoa</taxon>
        <taxon>Platyhelminthes</taxon>
        <taxon>Trematoda</taxon>
        <taxon>Digenea</taxon>
        <taxon>Strigeidida</taxon>
        <taxon>Schistosomatoidea</taxon>
        <taxon>Schistosomatidae</taxon>
        <taxon>Schistosoma</taxon>
    </lineage>
</organism>
<proteinExistence type="predicted"/>
<gene>
    <name evidence="2" type="ORF">MN116_008890</name>
</gene>
<evidence type="ECO:0000313" key="3">
    <source>
        <dbReference type="Proteomes" id="UP001292079"/>
    </source>
</evidence>
<protein>
    <submittedName>
        <fullName evidence="2">Uncharacterized protein</fullName>
    </submittedName>
</protein>
<comment type="caution">
    <text evidence="2">The sequence shown here is derived from an EMBL/GenBank/DDBJ whole genome shotgun (WGS) entry which is preliminary data.</text>
</comment>
<evidence type="ECO:0000313" key="2">
    <source>
        <dbReference type="EMBL" id="KAK4467351.1"/>
    </source>
</evidence>
<evidence type="ECO:0000256" key="1">
    <source>
        <dbReference type="SAM" id="MobiDB-lite"/>
    </source>
</evidence>
<accession>A0AAE2D181</accession>
<sequence length="134" mass="15679">MAPRNLNEASKFLPSNSNSAVVYTTLAYYGDIALDEQESQLMSSKGIVLSNDPLQIWNFEDSDQMNNKQNRHSTVSKSISLNDNNKSKSRTRSNSCRVLFLVYYYYYYCWYYYYFTTTTTNPIIITTFAYFVYS</sequence>
<dbReference type="AlphaFoldDB" id="A0AAE2D181"/>
<feature type="compositionally biased region" description="Polar residues" evidence="1">
    <location>
        <begin position="64"/>
        <end position="81"/>
    </location>
</feature>
<dbReference type="EMBL" id="JALJAT010000187">
    <property type="protein sequence ID" value="KAK4467351.1"/>
    <property type="molecule type" value="Genomic_DNA"/>
</dbReference>